<dbReference type="InterPro" id="IPR000909">
    <property type="entry name" value="PLipase_C_PInositol-sp_X_dom"/>
</dbReference>
<dbReference type="GO" id="GO:0006629">
    <property type="term" value="P:lipid metabolic process"/>
    <property type="evidence" value="ECO:0007669"/>
    <property type="project" value="InterPro"/>
</dbReference>
<dbReference type="CDD" id="cd08616">
    <property type="entry name" value="PI-PLCXD1c"/>
    <property type="match status" value="1"/>
</dbReference>
<dbReference type="Ensembl" id="ENSHCOT00000015883.1">
    <property type="protein sequence ID" value="ENSHCOP00000009692.1"/>
    <property type="gene ID" value="ENSHCOG00000012242.1"/>
</dbReference>
<proteinExistence type="predicted"/>
<dbReference type="SMART" id="SM00148">
    <property type="entry name" value="PLCXc"/>
    <property type="match status" value="1"/>
</dbReference>
<feature type="domain" description="Phosphatidylinositol-specific phospholipase C X" evidence="1">
    <location>
        <begin position="17"/>
        <end position="185"/>
    </location>
</feature>
<sequence>RVTDIPMDRWMTRIPADLLDTPLYHLAIPGSHNAITYALDKHRKSPVDVTQPDMLQKADKYASGLIRPVMHKWSVTQDVTVTEQLNSGIRYCDLRIAHRPKDTSTSLYFYHGFYSKATVEMILREIRTWLDAHPKEVVILSFSHFLDLDDKRHMRLVTTIENIFSSKLCPKMDIPTLRKLWQSGHQVIVSYDNKAMVRHHHFLWDHIPYRWANKITAQDLIHTLENAKQSGRPRKRGFFVTGINLTVDLPYITKNLTESLKGLVKSTNPTLLSWVHEQTPSSHPHSLNIVAGDFVSEGRFAQIVVSLNSKLLG</sequence>
<dbReference type="InterPro" id="IPR051057">
    <property type="entry name" value="PI-PLC_domain"/>
</dbReference>
<protein>
    <submittedName>
        <fullName evidence="2">Phosphatidylinositol-specific phospholipase C, X domain containing 1</fullName>
    </submittedName>
</protein>
<dbReference type="Gene3D" id="3.20.20.190">
    <property type="entry name" value="Phosphatidylinositol (PI) phosphodiesterase"/>
    <property type="match status" value="1"/>
</dbReference>
<dbReference type="PANTHER" id="PTHR13593:SF131">
    <property type="entry name" value="PI-PLC X DOMAIN-CONTAINING PROTEIN 1"/>
    <property type="match status" value="1"/>
</dbReference>
<dbReference type="Pfam" id="PF26146">
    <property type="entry name" value="PI-PLC_X"/>
    <property type="match status" value="1"/>
</dbReference>
<dbReference type="STRING" id="109280.ENSHCOP00000009692"/>
<dbReference type="PANTHER" id="PTHR13593">
    <property type="match status" value="1"/>
</dbReference>
<reference evidence="2" key="1">
    <citation type="submission" date="2025-08" db="UniProtKB">
        <authorList>
            <consortium name="Ensembl"/>
        </authorList>
    </citation>
    <scope>IDENTIFICATION</scope>
</reference>
<dbReference type="PROSITE" id="PS50007">
    <property type="entry name" value="PIPLC_X_DOMAIN"/>
    <property type="match status" value="1"/>
</dbReference>
<accession>A0A3Q2XZ00</accession>
<dbReference type="Proteomes" id="UP000264820">
    <property type="component" value="Unplaced"/>
</dbReference>
<organism evidence="2 3">
    <name type="scientific">Hippocampus comes</name>
    <name type="common">Tiger tail seahorse</name>
    <dbReference type="NCBI Taxonomy" id="109280"/>
    <lineage>
        <taxon>Eukaryota</taxon>
        <taxon>Metazoa</taxon>
        <taxon>Chordata</taxon>
        <taxon>Craniata</taxon>
        <taxon>Vertebrata</taxon>
        <taxon>Euteleostomi</taxon>
        <taxon>Actinopterygii</taxon>
        <taxon>Neopterygii</taxon>
        <taxon>Teleostei</taxon>
        <taxon>Neoteleostei</taxon>
        <taxon>Acanthomorphata</taxon>
        <taxon>Syngnathiaria</taxon>
        <taxon>Syngnathiformes</taxon>
        <taxon>Syngnathoidei</taxon>
        <taxon>Syngnathidae</taxon>
        <taxon>Hippocampus</taxon>
    </lineage>
</organism>
<dbReference type="AlphaFoldDB" id="A0A3Q2XZ00"/>
<dbReference type="InterPro" id="IPR017946">
    <property type="entry name" value="PLC-like_Pdiesterase_TIM-brl"/>
</dbReference>
<dbReference type="GeneTree" id="ENSGT00940000165420"/>
<dbReference type="InterPro" id="IPR042158">
    <property type="entry name" value="PLCXD1/2/3"/>
</dbReference>
<evidence type="ECO:0000259" key="1">
    <source>
        <dbReference type="SMART" id="SM00148"/>
    </source>
</evidence>
<dbReference type="GO" id="GO:0008081">
    <property type="term" value="F:phosphoric diester hydrolase activity"/>
    <property type="evidence" value="ECO:0007669"/>
    <property type="project" value="InterPro"/>
</dbReference>
<evidence type="ECO:0000313" key="3">
    <source>
        <dbReference type="Proteomes" id="UP000264820"/>
    </source>
</evidence>
<dbReference type="OMA" id="GDLWPHI"/>
<reference evidence="2" key="2">
    <citation type="submission" date="2025-09" db="UniProtKB">
        <authorList>
            <consortium name="Ensembl"/>
        </authorList>
    </citation>
    <scope>IDENTIFICATION</scope>
</reference>
<evidence type="ECO:0000313" key="2">
    <source>
        <dbReference type="Ensembl" id="ENSHCOP00000009692.1"/>
    </source>
</evidence>
<keyword evidence="3" id="KW-1185">Reference proteome</keyword>
<dbReference type="SUPFAM" id="SSF51695">
    <property type="entry name" value="PLC-like phosphodiesterases"/>
    <property type="match status" value="1"/>
</dbReference>
<name>A0A3Q2XZ00_HIPCM</name>